<accession>A0A9Q1FJB8</accession>
<dbReference type="Pfam" id="PF05380">
    <property type="entry name" value="Peptidase_A17"/>
    <property type="match status" value="1"/>
</dbReference>
<evidence type="ECO:0000313" key="1">
    <source>
        <dbReference type="EMBL" id="KAJ8359916.1"/>
    </source>
</evidence>
<dbReference type="EMBL" id="JAINUF010000005">
    <property type="protein sequence ID" value="KAJ8359916.1"/>
    <property type="molecule type" value="Genomic_DNA"/>
</dbReference>
<dbReference type="Proteomes" id="UP001152622">
    <property type="component" value="Chromosome 5"/>
</dbReference>
<dbReference type="AlphaFoldDB" id="A0A9Q1FJB8"/>
<keyword evidence="2" id="KW-1185">Reference proteome</keyword>
<evidence type="ECO:0000313" key="2">
    <source>
        <dbReference type="Proteomes" id="UP001152622"/>
    </source>
</evidence>
<name>A0A9Q1FJB8_SYNKA</name>
<comment type="caution">
    <text evidence="1">The sequence shown here is derived from an EMBL/GenBank/DDBJ whole genome shotgun (WGS) entry which is preliminary data.</text>
</comment>
<dbReference type="OrthoDB" id="10051210at2759"/>
<proteinExistence type="predicted"/>
<dbReference type="PANTHER" id="PTHR47331">
    <property type="entry name" value="PHD-TYPE DOMAIN-CONTAINING PROTEIN"/>
    <property type="match status" value="1"/>
</dbReference>
<dbReference type="PANTHER" id="PTHR47331:SF5">
    <property type="entry name" value="RIBONUCLEASE H"/>
    <property type="match status" value="1"/>
</dbReference>
<sequence>MAESTLGLHWHCQTDTLRYKYRPVEKQAPTMRMIYRTLASQYDPLGYIVPFTTRAKILIQQLWDKQRDWDDPHLPANLLQAWHAWEDELQHLEKIRLPRCYVIQQLWDISVCARDIHVFCDASERAYGSVGYLRTENSHGQVQVAFLAARSRVAPKKQLSIPRLKLCAVLTQLARLLGNYLGYLAAEIQELTDVQAWRYVPSEDNPADDLTCGRTLLQLSEQTHWNQGP</sequence>
<protein>
    <submittedName>
        <fullName evidence="1">Uncharacterized protein</fullName>
    </submittedName>
</protein>
<organism evidence="1 2">
    <name type="scientific">Synaphobranchus kaupii</name>
    <name type="common">Kaup's arrowtooth eel</name>
    <dbReference type="NCBI Taxonomy" id="118154"/>
    <lineage>
        <taxon>Eukaryota</taxon>
        <taxon>Metazoa</taxon>
        <taxon>Chordata</taxon>
        <taxon>Craniata</taxon>
        <taxon>Vertebrata</taxon>
        <taxon>Euteleostomi</taxon>
        <taxon>Actinopterygii</taxon>
        <taxon>Neopterygii</taxon>
        <taxon>Teleostei</taxon>
        <taxon>Anguilliformes</taxon>
        <taxon>Synaphobranchidae</taxon>
        <taxon>Synaphobranchus</taxon>
    </lineage>
</organism>
<gene>
    <name evidence="1" type="ORF">SKAU_G00164410</name>
</gene>
<dbReference type="InterPro" id="IPR008042">
    <property type="entry name" value="Retrotrans_Pao"/>
</dbReference>
<reference evidence="1" key="1">
    <citation type="journal article" date="2023" name="Science">
        <title>Genome structures resolve the early diversification of teleost fishes.</title>
        <authorList>
            <person name="Parey E."/>
            <person name="Louis A."/>
            <person name="Montfort J."/>
            <person name="Bouchez O."/>
            <person name="Roques C."/>
            <person name="Iampietro C."/>
            <person name="Lluch J."/>
            <person name="Castinel A."/>
            <person name="Donnadieu C."/>
            <person name="Desvignes T."/>
            <person name="Floi Bucao C."/>
            <person name="Jouanno E."/>
            <person name="Wen M."/>
            <person name="Mejri S."/>
            <person name="Dirks R."/>
            <person name="Jansen H."/>
            <person name="Henkel C."/>
            <person name="Chen W.J."/>
            <person name="Zahm M."/>
            <person name="Cabau C."/>
            <person name="Klopp C."/>
            <person name="Thompson A.W."/>
            <person name="Robinson-Rechavi M."/>
            <person name="Braasch I."/>
            <person name="Lecointre G."/>
            <person name="Bobe J."/>
            <person name="Postlethwait J.H."/>
            <person name="Berthelot C."/>
            <person name="Roest Crollius H."/>
            <person name="Guiguen Y."/>
        </authorList>
    </citation>
    <scope>NUCLEOTIDE SEQUENCE</scope>
    <source>
        <strain evidence="1">WJC10195</strain>
    </source>
</reference>